<name>A0A5N6YYJ6_9EURO</name>
<evidence type="ECO:0000256" key="2">
    <source>
        <dbReference type="ARBA" id="ARBA00022692"/>
    </source>
</evidence>
<accession>A0A5N6YYJ6</accession>
<feature type="transmembrane region" description="Helical" evidence="7">
    <location>
        <begin position="178"/>
        <end position="203"/>
    </location>
</feature>
<keyword evidence="3 7" id="KW-1133">Transmembrane helix</keyword>
<evidence type="ECO:0000256" key="6">
    <source>
        <dbReference type="SAM" id="MobiDB-lite"/>
    </source>
</evidence>
<dbReference type="EMBL" id="ML739220">
    <property type="protein sequence ID" value="KAE8350515.1"/>
    <property type="molecule type" value="Genomic_DNA"/>
</dbReference>
<reference evidence="10" key="1">
    <citation type="submission" date="2019-04" db="EMBL/GenBank/DDBJ databases">
        <title>Friends and foes A comparative genomics studyof 23 Aspergillus species from section Flavi.</title>
        <authorList>
            <consortium name="DOE Joint Genome Institute"/>
            <person name="Kjaerbolling I."/>
            <person name="Vesth T."/>
            <person name="Frisvad J.C."/>
            <person name="Nybo J.L."/>
            <person name="Theobald S."/>
            <person name="Kildgaard S."/>
            <person name="Isbrandt T."/>
            <person name="Kuo A."/>
            <person name="Sato A."/>
            <person name="Lyhne E.K."/>
            <person name="Kogle M.E."/>
            <person name="Wiebenga A."/>
            <person name="Kun R.S."/>
            <person name="Lubbers R.J."/>
            <person name="Makela M.R."/>
            <person name="Barry K."/>
            <person name="Chovatia M."/>
            <person name="Clum A."/>
            <person name="Daum C."/>
            <person name="Haridas S."/>
            <person name="He G."/>
            <person name="LaButti K."/>
            <person name="Lipzen A."/>
            <person name="Mondo S."/>
            <person name="Riley R."/>
            <person name="Salamov A."/>
            <person name="Simmons B.A."/>
            <person name="Magnuson J.K."/>
            <person name="Henrissat B."/>
            <person name="Mortensen U.H."/>
            <person name="Larsen T.O."/>
            <person name="Devries R.P."/>
            <person name="Grigoriev I.V."/>
            <person name="Machida M."/>
            <person name="Baker S.E."/>
            <person name="Andersen M.R."/>
        </authorList>
    </citation>
    <scope>NUCLEOTIDE SEQUENCE [LARGE SCALE GENOMIC DNA]</scope>
    <source>
        <strain evidence="10">CBS 553.77</strain>
    </source>
</reference>
<dbReference type="GO" id="GO:0016020">
    <property type="term" value="C:membrane"/>
    <property type="evidence" value="ECO:0007669"/>
    <property type="project" value="UniProtKB-SubCell"/>
</dbReference>
<dbReference type="PANTHER" id="PTHR33048">
    <property type="entry name" value="PTH11-LIKE INTEGRAL MEMBRANE PROTEIN (AFU_ORTHOLOGUE AFUA_5G11245)"/>
    <property type="match status" value="1"/>
</dbReference>
<feature type="transmembrane region" description="Helical" evidence="7">
    <location>
        <begin position="215"/>
        <end position="237"/>
    </location>
</feature>
<gene>
    <name evidence="9" type="ORF">BDV28DRAFT_162899</name>
</gene>
<comment type="subcellular location">
    <subcellularLocation>
        <location evidence="1">Membrane</location>
        <topology evidence="1">Multi-pass membrane protein</topology>
    </subcellularLocation>
</comment>
<keyword evidence="4 7" id="KW-0472">Membrane</keyword>
<evidence type="ECO:0000259" key="8">
    <source>
        <dbReference type="Pfam" id="PF20684"/>
    </source>
</evidence>
<comment type="similarity">
    <text evidence="5">Belongs to the SAT4 family.</text>
</comment>
<dbReference type="OrthoDB" id="444631at2759"/>
<feature type="transmembrane region" description="Helical" evidence="7">
    <location>
        <begin position="68"/>
        <end position="88"/>
    </location>
</feature>
<feature type="region of interest" description="Disordered" evidence="6">
    <location>
        <begin position="298"/>
        <end position="373"/>
    </location>
</feature>
<dbReference type="AlphaFoldDB" id="A0A5N6YYJ6"/>
<feature type="compositionally biased region" description="Basic and acidic residues" evidence="6">
    <location>
        <begin position="315"/>
        <end position="341"/>
    </location>
</feature>
<protein>
    <recommendedName>
        <fullName evidence="8">Rhodopsin domain-containing protein</fullName>
    </recommendedName>
</protein>
<evidence type="ECO:0000256" key="1">
    <source>
        <dbReference type="ARBA" id="ARBA00004141"/>
    </source>
</evidence>
<keyword evidence="10" id="KW-1185">Reference proteome</keyword>
<dbReference type="InterPro" id="IPR049326">
    <property type="entry name" value="Rhodopsin_dom_fungi"/>
</dbReference>
<dbReference type="PANTHER" id="PTHR33048:SF47">
    <property type="entry name" value="INTEGRAL MEMBRANE PROTEIN-RELATED"/>
    <property type="match status" value="1"/>
</dbReference>
<sequence length="373" mass="41496">MSSSLPPGTDLCSIPAAIPPPGQTPNFVDPPTLAAATIAVSAITIALATLFTAARLYTNIRKLRWADWFVLISLALSATYTGLILTMVEYSRHQWDIPILYAQGVILGPVIFFAKSSIFLMYLQIFTVLKPIRFAIYFGLFFTFILYWVGVPLESYFAAPHVGETWESLLTNGSPHHLIYWGLVQGSLSVALDIYIFILPLPMLSRLHLPRRKRLQVVAIFSTAMMGIVASVIALVFRVRLLTTTDIIWTQSVLFICVIMENNVAIIVSSMPFFATFIKNNFSESSLVRLFLSKISSHSEDSKSGTAPHVPNGEAIRKPSEDRLVNGRRHEMTEVNPRMETRIQGGGDPGSDQKDGITRETDIEQEVRSLSMV</sequence>
<evidence type="ECO:0000313" key="10">
    <source>
        <dbReference type="Proteomes" id="UP000327118"/>
    </source>
</evidence>
<dbReference type="Proteomes" id="UP000327118">
    <property type="component" value="Unassembled WGS sequence"/>
</dbReference>
<evidence type="ECO:0000256" key="5">
    <source>
        <dbReference type="ARBA" id="ARBA00038359"/>
    </source>
</evidence>
<evidence type="ECO:0000256" key="4">
    <source>
        <dbReference type="ARBA" id="ARBA00023136"/>
    </source>
</evidence>
<evidence type="ECO:0000256" key="3">
    <source>
        <dbReference type="ARBA" id="ARBA00022989"/>
    </source>
</evidence>
<feature type="transmembrane region" description="Helical" evidence="7">
    <location>
        <begin position="135"/>
        <end position="158"/>
    </location>
</feature>
<keyword evidence="2 7" id="KW-0812">Transmembrane</keyword>
<dbReference type="InterPro" id="IPR052337">
    <property type="entry name" value="SAT4-like"/>
</dbReference>
<proteinExistence type="inferred from homology"/>
<feature type="domain" description="Rhodopsin" evidence="8">
    <location>
        <begin position="55"/>
        <end position="279"/>
    </location>
</feature>
<organism evidence="9 10">
    <name type="scientific">Aspergillus coremiiformis</name>
    <dbReference type="NCBI Taxonomy" id="138285"/>
    <lineage>
        <taxon>Eukaryota</taxon>
        <taxon>Fungi</taxon>
        <taxon>Dikarya</taxon>
        <taxon>Ascomycota</taxon>
        <taxon>Pezizomycotina</taxon>
        <taxon>Eurotiomycetes</taxon>
        <taxon>Eurotiomycetidae</taxon>
        <taxon>Eurotiales</taxon>
        <taxon>Aspergillaceae</taxon>
        <taxon>Aspergillus</taxon>
        <taxon>Aspergillus subgen. Circumdati</taxon>
    </lineage>
</organism>
<feature type="transmembrane region" description="Helical" evidence="7">
    <location>
        <begin position="249"/>
        <end position="275"/>
    </location>
</feature>
<evidence type="ECO:0000313" key="9">
    <source>
        <dbReference type="EMBL" id="KAE8350515.1"/>
    </source>
</evidence>
<feature type="transmembrane region" description="Helical" evidence="7">
    <location>
        <begin position="33"/>
        <end position="56"/>
    </location>
</feature>
<evidence type="ECO:0000256" key="7">
    <source>
        <dbReference type="SAM" id="Phobius"/>
    </source>
</evidence>
<dbReference type="Pfam" id="PF20684">
    <property type="entry name" value="Fung_rhodopsin"/>
    <property type="match status" value="1"/>
</dbReference>
<feature type="compositionally biased region" description="Basic and acidic residues" evidence="6">
    <location>
        <begin position="351"/>
        <end position="367"/>
    </location>
</feature>
<feature type="transmembrane region" description="Helical" evidence="7">
    <location>
        <begin position="100"/>
        <end position="123"/>
    </location>
</feature>